<protein>
    <submittedName>
        <fullName evidence="2">Excisionase family DNA binding protein</fullName>
    </submittedName>
</protein>
<accession>A0A438MC76</accession>
<sequence length="71" mass="8018">MPTHGKTVVYPGRAMYDVDEAGVVLRLSRRYLYQEIRSGRLRSVKAGRARRVPADAIADYVKLLEQEAQVA</sequence>
<gene>
    <name evidence="2" type="ORF">EDD27_6030</name>
</gene>
<evidence type="ECO:0000313" key="3">
    <source>
        <dbReference type="Proteomes" id="UP000284824"/>
    </source>
</evidence>
<feature type="domain" description="Helix-turn-helix" evidence="1">
    <location>
        <begin position="15"/>
        <end position="61"/>
    </location>
</feature>
<dbReference type="InterPro" id="IPR010093">
    <property type="entry name" value="SinI_DNA-bd"/>
</dbReference>
<dbReference type="RefSeq" id="WP_127935288.1">
    <property type="nucleotide sequence ID" value="NZ_JBNJMQ010000001.1"/>
</dbReference>
<keyword evidence="3" id="KW-1185">Reference proteome</keyword>
<proteinExistence type="predicted"/>
<dbReference type="NCBIfam" id="TIGR01764">
    <property type="entry name" value="excise"/>
    <property type="match status" value="1"/>
</dbReference>
<evidence type="ECO:0000259" key="1">
    <source>
        <dbReference type="Pfam" id="PF12728"/>
    </source>
</evidence>
<dbReference type="Pfam" id="PF12728">
    <property type="entry name" value="HTH_17"/>
    <property type="match status" value="1"/>
</dbReference>
<dbReference type="Proteomes" id="UP000284824">
    <property type="component" value="Unassembled WGS sequence"/>
</dbReference>
<dbReference type="GO" id="GO:0003677">
    <property type="term" value="F:DNA binding"/>
    <property type="evidence" value="ECO:0007669"/>
    <property type="project" value="InterPro"/>
</dbReference>
<dbReference type="EMBL" id="SAUN01000001">
    <property type="protein sequence ID" value="RVX43349.1"/>
    <property type="molecule type" value="Genomic_DNA"/>
</dbReference>
<name>A0A438MC76_9ACTN</name>
<dbReference type="OrthoDB" id="9806039at2"/>
<comment type="caution">
    <text evidence="2">The sequence shown here is derived from an EMBL/GenBank/DDBJ whole genome shotgun (WGS) entry which is preliminary data.</text>
</comment>
<reference evidence="2 3" key="1">
    <citation type="submission" date="2019-01" db="EMBL/GenBank/DDBJ databases">
        <title>Sequencing the genomes of 1000 actinobacteria strains.</title>
        <authorList>
            <person name="Klenk H.-P."/>
        </authorList>
    </citation>
    <scope>NUCLEOTIDE SEQUENCE [LARGE SCALE GENOMIC DNA]</scope>
    <source>
        <strain evidence="2 3">DSM 43925</strain>
    </source>
</reference>
<dbReference type="AlphaFoldDB" id="A0A438MC76"/>
<organism evidence="2 3">
    <name type="scientific">Nonomuraea polychroma</name>
    <dbReference type="NCBI Taxonomy" id="46176"/>
    <lineage>
        <taxon>Bacteria</taxon>
        <taxon>Bacillati</taxon>
        <taxon>Actinomycetota</taxon>
        <taxon>Actinomycetes</taxon>
        <taxon>Streptosporangiales</taxon>
        <taxon>Streptosporangiaceae</taxon>
        <taxon>Nonomuraea</taxon>
    </lineage>
</organism>
<evidence type="ECO:0000313" key="2">
    <source>
        <dbReference type="EMBL" id="RVX43349.1"/>
    </source>
</evidence>
<dbReference type="InterPro" id="IPR041657">
    <property type="entry name" value="HTH_17"/>
</dbReference>